<dbReference type="EMBL" id="JACBZR010000001">
    <property type="protein sequence ID" value="NYI78728.1"/>
    <property type="molecule type" value="Genomic_DNA"/>
</dbReference>
<organism evidence="3 4">
    <name type="scientific">Nocardioides panzhihuensis</name>
    <dbReference type="NCBI Taxonomy" id="860243"/>
    <lineage>
        <taxon>Bacteria</taxon>
        <taxon>Bacillati</taxon>
        <taxon>Actinomycetota</taxon>
        <taxon>Actinomycetes</taxon>
        <taxon>Propionibacteriales</taxon>
        <taxon>Nocardioidaceae</taxon>
        <taxon>Nocardioides</taxon>
    </lineage>
</organism>
<evidence type="ECO:0000256" key="2">
    <source>
        <dbReference type="SAM" id="SignalP"/>
    </source>
</evidence>
<accession>A0A7Z0DNG1</accession>
<comment type="caution">
    <text evidence="3">The sequence shown here is derived from an EMBL/GenBank/DDBJ whole genome shotgun (WGS) entry which is preliminary data.</text>
</comment>
<name>A0A7Z0DNG1_9ACTN</name>
<dbReference type="PANTHER" id="PTHR19879">
    <property type="entry name" value="TRANSCRIPTION INITIATION FACTOR TFIID"/>
    <property type="match status" value="1"/>
</dbReference>
<dbReference type="AlphaFoldDB" id="A0A7Z0DNG1"/>
<feature type="signal peptide" evidence="2">
    <location>
        <begin position="1"/>
        <end position="21"/>
    </location>
</feature>
<evidence type="ECO:0000256" key="1">
    <source>
        <dbReference type="PROSITE-ProRule" id="PRU00221"/>
    </source>
</evidence>
<keyword evidence="2" id="KW-0732">Signal</keyword>
<sequence length="338" mass="33854">MKPVLPLSGILLAALLTGCSASEGASCSSSAMFRPAAVAPGAVFPDSLSVSPGGDAVAAGCWQGLCRWDTADGTYEVAFEGNPIALATDWSLVATGGGCGDIALVDLDSGKRVRTLTGLPYEDDVTDMSWIQDAAISPDGKLVAGTGTDDTLMVWTIDGEEVVDAKVEGAGALAFSPDGAQLAVTSDAGVEILDTDNGESTGQVTGAEGLPAWSPNGRWLAGPGTGGAPTVWSVEDLEVVETLPTTDATGFSFSGSSVGFAADNAAAVWSPKALGGDGEPRTLAGLVDSGRTVEGPVMTAFGPDGATLYAATGDTGITAWDLSGDEPGTRFTLPPTSS</sequence>
<proteinExistence type="predicted"/>
<gene>
    <name evidence="3" type="ORF">BJ988_003376</name>
</gene>
<dbReference type="Pfam" id="PF00400">
    <property type="entry name" value="WD40"/>
    <property type="match status" value="1"/>
</dbReference>
<dbReference type="InterPro" id="IPR015943">
    <property type="entry name" value="WD40/YVTN_repeat-like_dom_sf"/>
</dbReference>
<dbReference type="InterPro" id="IPR011659">
    <property type="entry name" value="WD40"/>
</dbReference>
<feature type="repeat" description="WD" evidence="1">
    <location>
        <begin position="131"/>
        <end position="165"/>
    </location>
</feature>
<dbReference type="PROSITE" id="PS51257">
    <property type="entry name" value="PROKAR_LIPOPROTEIN"/>
    <property type="match status" value="1"/>
</dbReference>
<keyword evidence="4" id="KW-1185">Reference proteome</keyword>
<evidence type="ECO:0000313" key="4">
    <source>
        <dbReference type="Proteomes" id="UP000564496"/>
    </source>
</evidence>
<dbReference type="Gene3D" id="2.130.10.10">
    <property type="entry name" value="YVTN repeat-like/Quinoprotein amine dehydrogenase"/>
    <property type="match status" value="2"/>
</dbReference>
<evidence type="ECO:0000313" key="3">
    <source>
        <dbReference type="EMBL" id="NYI78728.1"/>
    </source>
</evidence>
<feature type="chain" id="PRO_5038866785" evidence="2">
    <location>
        <begin position="22"/>
        <end position="338"/>
    </location>
</feature>
<dbReference type="SUPFAM" id="SSF82171">
    <property type="entry name" value="DPP6 N-terminal domain-like"/>
    <property type="match status" value="1"/>
</dbReference>
<dbReference type="RefSeq" id="WP_179659042.1">
    <property type="nucleotide sequence ID" value="NZ_JACBZR010000001.1"/>
</dbReference>
<keyword evidence="1" id="KW-0853">WD repeat</keyword>
<dbReference type="PROSITE" id="PS50082">
    <property type="entry name" value="WD_REPEATS_2"/>
    <property type="match status" value="1"/>
</dbReference>
<reference evidence="3 4" key="1">
    <citation type="submission" date="2020-07" db="EMBL/GenBank/DDBJ databases">
        <title>Sequencing the genomes of 1000 actinobacteria strains.</title>
        <authorList>
            <person name="Klenk H.-P."/>
        </authorList>
    </citation>
    <scope>NUCLEOTIDE SEQUENCE [LARGE SCALE GENOMIC DNA]</scope>
    <source>
        <strain evidence="3 4">DSM 26487</strain>
    </source>
</reference>
<protein>
    <submittedName>
        <fullName evidence="3">WD40 repeat protein</fullName>
    </submittedName>
</protein>
<dbReference type="PANTHER" id="PTHR19879:SF9">
    <property type="entry name" value="TRANSCRIPTION INITIATION FACTOR TFIID SUBUNIT 5"/>
    <property type="match status" value="1"/>
</dbReference>
<dbReference type="InterPro" id="IPR001680">
    <property type="entry name" value="WD40_rpt"/>
</dbReference>
<dbReference type="Pfam" id="PF07676">
    <property type="entry name" value="PD40"/>
    <property type="match status" value="1"/>
</dbReference>
<dbReference type="Proteomes" id="UP000564496">
    <property type="component" value="Unassembled WGS sequence"/>
</dbReference>